<gene>
    <name evidence="2" type="ORF">ENS64_11395</name>
</gene>
<protein>
    <submittedName>
        <fullName evidence="2">Sugar phosphate isomerase/epimerase</fullName>
    </submittedName>
</protein>
<sequence length="368" mass="40283">MQSCAKHALGFIQAHAMGLAPPTESVADRLNGRVVGAPTKTDKSGFRAAMLRCQGGMDVRLQRWQLVCSPAGKVSRSTGARPMTRSTMPVSTRRQFLRLSAAAAATIALRPAAVSADDAYGGFKMGLQSYSLRGFKAPEALAHTRKLGLKYWEGYPGHIPLGSVPKHIQEQKELLASQGVTMLSYGVLPFDADENKARAIFDFAKGMGLLAISADPAKDKATFDLLDKLVAEYDVAIAIHNHGPGHRYDKIADVEHMVKDRHPKIGACIDTGHYLRSDEDPVAAIERLGRRVFGVHLKDVKTIVSDGQRRKQFKTLGEGDLDVLGCLKALKKLDYQYCLALEYEENPQNPYSDLEVCLNNVRAAVQKL</sequence>
<dbReference type="Gene3D" id="3.20.20.150">
    <property type="entry name" value="Divalent-metal-dependent TIM barrel enzymes"/>
    <property type="match status" value="1"/>
</dbReference>
<accession>A0A7C4QRW3</accession>
<evidence type="ECO:0000259" key="1">
    <source>
        <dbReference type="Pfam" id="PF01261"/>
    </source>
</evidence>
<feature type="domain" description="Xylose isomerase-like TIM barrel" evidence="1">
    <location>
        <begin position="227"/>
        <end position="349"/>
    </location>
</feature>
<reference evidence="2" key="1">
    <citation type="journal article" date="2020" name="mSystems">
        <title>Genome- and Community-Level Interaction Insights into Carbon Utilization and Element Cycling Functions of Hydrothermarchaeota in Hydrothermal Sediment.</title>
        <authorList>
            <person name="Zhou Z."/>
            <person name="Liu Y."/>
            <person name="Xu W."/>
            <person name="Pan J."/>
            <person name="Luo Z.H."/>
            <person name="Li M."/>
        </authorList>
    </citation>
    <scope>NUCLEOTIDE SEQUENCE [LARGE SCALE GENOMIC DNA]</scope>
    <source>
        <strain evidence="2">SpSt-508</strain>
    </source>
</reference>
<dbReference type="PANTHER" id="PTHR12110">
    <property type="entry name" value="HYDROXYPYRUVATE ISOMERASE"/>
    <property type="match status" value="1"/>
</dbReference>
<comment type="caution">
    <text evidence="2">The sequence shown here is derived from an EMBL/GenBank/DDBJ whole genome shotgun (WGS) entry which is preliminary data.</text>
</comment>
<dbReference type="InterPro" id="IPR013022">
    <property type="entry name" value="Xyl_isomerase-like_TIM-brl"/>
</dbReference>
<dbReference type="EMBL" id="DSVQ01000015">
    <property type="protein sequence ID" value="HGT39848.1"/>
    <property type="molecule type" value="Genomic_DNA"/>
</dbReference>
<proteinExistence type="predicted"/>
<dbReference type="InterPro" id="IPR036237">
    <property type="entry name" value="Xyl_isomerase-like_sf"/>
</dbReference>
<dbReference type="InterPro" id="IPR050312">
    <property type="entry name" value="IolE/XylAMocC-like"/>
</dbReference>
<organism evidence="2">
    <name type="scientific">Schlesneria paludicola</name>
    <dbReference type="NCBI Taxonomy" id="360056"/>
    <lineage>
        <taxon>Bacteria</taxon>
        <taxon>Pseudomonadati</taxon>
        <taxon>Planctomycetota</taxon>
        <taxon>Planctomycetia</taxon>
        <taxon>Planctomycetales</taxon>
        <taxon>Planctomycetaceae</taxon>
        <taxon>Schlesneria</taxon>
    </lineage>
</organism>
<dbReference type="SUPFAM" id="SSF51658">
    <property type="entry name" value="Xylose isomerase-like"/>
    <property type="match status" value="1"/>
</dbReference>
<dbReference type="Pfam" id="PF01261">
    <property type="entry name" value="AP_endonuc_2"/>
    <property type="match status" value="1"/>
</dbReference>
<dbReference type="GO" id="GO:0016853">
    <property type="term" value="F:isomerase activity"/>
    <property type="evidence" value="ECO:0007669"/>
    <property type="project" value="UniProtKB-KW"/>
</dbReference>
<dbReference type="AlphaFoldDB" id="A0A7C4QRW3"/>
<dbReference type="PANTHER" id="PTHR12110:SF41">
    <property type="entry name" value="INOSOSE DEHYDRATASE"/>
    <property type="match status" value="1"/>
</dbReference>
<keyword evidence="2" id="KW-0413">Isomerase</keyword>
<evidence type="ECO:0000313" key="2">
    <source>
        <dbReference type="EMBL" id="HGT39848.1"/>
    </source>
</evidence>
<name>A0A7C4QRW3_9PLAN</name>